<name>A0A6L5XCZ5_9BACT</name>
<evidence type="ECO:0000256" key="3">
    <source>
        <dbReference type="ARBA" id="ARBA00023054"/>
    </source>
</evidence>
<keyword evidence="3" id="KW-0175">Coiled coil</keyword>
<reference evidence="5 6" key="1">
    <citation type="submission" date="2019-08" db="EMBL/GenBank/DDBJ databases">
        <title>In-depth cultivation of the pig gut microbiome towards novel bacterial diversity and tailored functional studies.</title>
        <authorList>
            <person name="Wylensek D."/>
            <person name="Hitch T.C.A."/>
            <person name="Clavel T."/>
        </authorList>
    </citation>
    <scope>NUCLEOTIDE SEQUENCE [LARGE SCALE GENOMIC DNA]</scope>
    <source>
        <strain evidence="5 6">Oil-RF-744-WCA-WT-10</strain>
    </source>
</reference>
<gene>
    <name evidence="5" type="ORF">FYJ29_10135</name>
</gene>
<keyword evidence="4" id="KW-0233">DNA recombination</keyword>
<organism evidence="5 6">
    <name type="scientific">Sodaliphilus pleomorphus</name>
    <dbReference type="NCBI Taxonomy" id="2606626"/>
    <lineage>
        <taxon>Bacteria</taxon>
        <taxon>Pseudomonadati</taxon>
        <taxon>Bacteroidota</taxon>
        <taxon>Bacteroidia</taxon>
        <taxon>Bacteroidales</taxon>
        <taxon>Muribaculaceae</taxon>
        <taxon>Sodaliphilus</taxon>
    </lineage>
</organism>
<evidence type="ECO:0000256" key="4">
    <source>
        <dbReference type="ARBA" id="ARBA00023172"/>
    </source>
</evidence>
<protein>
    <submittedName>
        <fullName evidence="5">DNA recombination protein RmuC</fullName>
    </submittedName>
</protein>
<dbReference type="EMBL" id="VULT01000016">
    <property type="protein sequence ID" value="MSS18111.1"/>
    <property type="molecule type" value="Genomic_DNA"/>
</dbReference>
<keyword evidence="6" id="KW-1185">Reference proteome</keyword>
<sequence length="384" mass="42992">MTATIITIVSLALAIALGYMLLQARETNARLGEQVRILGQEQARLHDQSLLVFKDAASQLLAQQGHAMKDANEQRLNDILNPFKNNLDALRATIEAYKSQQGRDTAALQQQIKDLSDVNRSVGKEARELTQALRGDSKVQGDWGELVLKQILDLSGLEEGLNYEVQVTRDDNGEILKNDQGGRLRPDVIFNLPDKKRLVIDSKVSLTAYTDYVNAGDENLRQAALKRHLASVRKHVDELDGKSYQRWVKNSADFVMMFIPNEPAYLLAMSADSDLWAYAFQRQVVIVSPTHLISVVRLIDQLWSRDRQTKNALDIAEEAGKMIDKFSDFVKDLKNIDKALQSAQKAYDDASKKLSEGRGNLMGRIQKISDMGAKATKQLPSIDD</sequence>
<dbReference type="Pfam" id="PF02646">
    <property type="entry name" value="RmuC"/>
    <property type="match status" value="1"/>
</dbReference>
<dbReference type="PANTHER" id="PTHR30563">
    <property type="entry name" value="DNA RECOMBINATION PROTEIN RMUC"/>
    <property type="match status" value="1"/>
</dbReference>
<dbReference type="RefSeq" id="WP_154327055.1">
    <property type="nucleotide sequence ID" value="NZ_CP045696.1"/>
</dbReference>
<evidence type="ECO:0000256" key="2">
    <source>
        <dbReference type="ARBA" id="ARBA00009840"/>
    </source>
</evidence>
<comment type="caution">
    <text evidence="5">The sequence shown here is derived from an EMBL/GenBank/DDBJ whole genome shotgun (WGS) entry which is preliminary data.</text>
</comment>
<evidence type="ECO:0000313" key="6">
    <source>
        <dbReference type="Proteomes" id="UP000483362"/>
    </source>
</evidence>
<evidence type="ECO:0000313" key="5">
    <source>
        <dbReference type="EMBL" id="MSS18111.1"/>
    </source>
</evidence>
<comment type="similarity">
    <text evidence="2">Belongs to the RmuC family.</text>
</comment>
<comment type="function">
    <text evidence="1">Involved in DNA recombination.</text>
</comment>
<dbReference type="PANTHER" id="PTHR30563:SF0">
    <property type="entry name" value="DNA RECOMBINATION PROTEIN RMUC"/>
    <property type="match status" value="1"/>
</dbReference>
<evidence type="ECO:0000256" key="1">
    <source>
        <dbReference type="ARBA" id="ARBA00003416"/>
    </source>
</evidence>
<dbReference type="GO" id="GO:0006310">
    <property type="term" value="P:DNA recombination"/>
    <property type="evidence" value="ECO:0007669"/>
    <property type="project" value="UniProtKB-KW"/>
</dbReference>
<dbReference type="InterPro" id="IPR003798">
    <property type="entry name" value="DNA_recombination_RmuC"/>
</dbReference>
<dbReference type="Proteomes" id="UP000483362">
    <property type="component" value="Unassembled WGS sequence"/>
</dbReference>
<dbReference type="AlphaFoldDB" id="A0A6L5XCZ5"/>
<accession>A0A6L5XCZ5</accession>
<proteinExistence type="inferred from homology"/>